<name>M4SLQ4_9CAUD</name>
<organism evidence="2 3">
    <name type="scientific">Synechococcus phage Syn30</name>
    <dbReference type="NCBI Taxonomy" id="536474"/>
    <lineage>
        <taxon>Viruses</taxon>
        <taxon>Duplodnaviria</taxon>
        <taxon>Heunggongvirae</taxon>
        <taxon>Uroviricota</taxon>
        <taxon>Caudoviricetes</taxon>
        <taxon>Pantevenvirales</taxon>
        <taxon>Kyanoviridae</taxon>
        <taxon>Leucotheavirus</taxon>
        <taxon>Leucotheavirus syn30</taxon>
    </lineage>
</organism>
<accession>M4SLQ4</accession>
<dbReference type="RefSeq" id="YP_007877865.1">
    <property type="nucleotide sequence ID" value="NC_021072.1"/>
</dbReference>
<gene>
    <name evidence="2" type="ORF">CPRG_00101</name>
</gene>
<protein>
    <recommendedName>
        <fullName evidence="1">Putative endonuclease SegE-like GIY-YIG domain-containing protein</fullName>
    </recommendedName>
</protein>
<dbReference type="KEGG" id="vg:15312291"/>
<keyword evidence="3" id="KW-1185">Reference proteome</keyword>
<dbReference type="Proteomes" id="UP000203676">
    <property type="component" value="Segment"/>
</dbReference>
<dbReference type="Pfam" id="PF19835">
    <property type="entry name" value="SegE_GIY-YIG"/>
    <property type="match status" value="1"/>
</dbReference>
<dbReference type="GeneID" id="15312291"/>
<proteinExistence type="predicted"/>
<sequence>MTKTTTTETPTDYENPWIFNGYPFLSEDIDDYFGFVYCITNTLTGKRYIGRKYFHQLRKPRTGGRRVKSESDWKKYYGSSAELTAERKKVGNLVFRRTILSLHKTKGLTNFEETRQLFLNNVLTEAMSDGTPAFYNSNILGRYMRKDYFKTGTQNP</sequence>
<dbReference type="OrthoDB" id="10950at10239"/>
<evidence type="ECO:0000259" key="1">
    <source>
        <dbReference type="Pfam" id="PF19835"/>
    </source>
</evidence>
<reference evidence="2 3" key="1">
    <citation type="submission" date="2010-11" db="EMBL/GenBank/DDBJ databases">
        <title>The Genome Sequence of Cyanophage Syn30.</title>
        <authorList>
            <consortium name="The Broad Institute Genome Sequencing Platform"/>
            <person name="Henn M.R."/>
            <person name="Sullivan M.S."/>
            <person name="Osburne M.S."/>
            <person name="Levin J."/>
            <person name="Malboeuf C."/>
            <person name="Casali M."/>
            <person name="Russ C."/>
            <person name="Lennon N."/>
            <person name="Chapman S.B."/>
            <person name="Erlich R."/>
            <person name="Young S.K."/>
            <person name="Yandava C."/>
            <person name="Zeng Q."/>
            <person name="Alvarado L."/>
            <person name="Anderson S."/>
            <person name="Berlin A."/>
            <person name="Chen Z."/>
            <person name="Freedman E."/>
            <person name="Gellesch M."/>
            <person name="Goldberg J."/>
            <person name="Green L."/>
            <person name="Griggs A."/>
            <person name="Gujja S."/>
            <person name="Heilman E.R."/>
            <person name="Heiman D."/>
            <person name="Hollinger A."/>
            <person name="Howarth C."/>
            <person name="Larson L."/>
            <person name="Mehta T."/>
            <person name="Pearson M."/>
            <person name="Roberts A."/>
            <person name="Ryan E."/>
            <person name="Saif S."/>
            <person name="Shea T."/>
            <person name="Shenoy N."/>
            <person name="Sisk P."/>
            <person name="Stolte C."/>
            <person name="Sykes S."/>
            <person name="White J."/>
            <person name="Yu Q."/>
            <person name="Coleman M.L."/>
            <person name="Huang K.H."/>
            <person name="Weigele P.R."/>
            <person name="DeFrancesco A.S."/>
            <person name="Kern S.E."/>
            <person name="Thompson L.R."/>
            <person name="Fu R."/>
            <person name="Hombeck B."/>
            <person name="Chisholm S.W."/>
            <person name="Haas B."/>
            <person name="Nusbaum C."/>
            <person name="Birren B."/>
        </authorList>
    </citation>
    <scope>NUCLEOTIDE SEQUENCE [LARGE SCALE GENOMIC DNA]</scope>
    <source>
        <strain evidence="2 3">Syn30</strain>
    </source>
</reference>
<dbReference type="InterPro" id="IPR045566">
    <property type="entry name" value="SegE-like_GIY-YIG"/>
</dbReference>
<feature type="domain" description="Putative endonuclease SegE-like GIY-YIG" evidence="1">
    <location>
        <begin position="17"/>
        <end position="139"/>
    </location>
</feature>
<evidence type="ECO:0000313" key="3">
    <source>
        <dbReference type="Proteomes" id="UP000203676"/>
    </source>
</evidence>
<dbReference type="EMBL" id="HQ634189">
    <property type="protein sequence ID" value="AGH56185.1"/>
    <property type="molecule type" value="Genomic_DNA"/>
</dbReference>
<evidence type="ECO:0000313" key="2">
    <source>
        <dbReference type="EMBL" id="AGH56185.1"/>
    </source>
</evidence>